<dbReference type="EMBL" id="MN739169">
    <property type="protein sequence ID" value="QHS92116.1"/>
    <property type="molecule type" value="Genomic_DNA"/>
</dbReference>
<feature type="transmembrane region" description="Helical" evidence="1">
    <location>
        <begin position="15"/>
        <end position="37"/>
    </location>
</feature>
<keyword evidence="1" id="KW-1133">Transmembrane helix</keyword>
<evidence type="ECO:0000256" key="1">
    <source>
        <dbReference type="SAM" id="Phobius"/>
    </source>
</evidence>
<sequence>MTCELEKRQEDTPTFLMSSFINVILWISMWGIVFFGIEIISKRNKNLEISIYIFMLLSILLIRCYFPHLMKY</sequence>
<feature type="transmembrane region" description="Helical" evidence="1">
    <location>
        <begin position="49"/>
        <end position="70"/>
    </location>
</feature>
<organism evidence="2">
    <name type="scientific">viral metagenome</name>
    <dbReference type="NCBI Taxonomy" id="1070528"/>
    <lineage>
        <taxon>unclassified sequences</taxon>
        <taxon>metagenomes</taxon>
        <taxon>organismal metagenomes</taxon>
    </lineage>
</organism>
<evidence type="ECO:0000313" key="2">
    <source>
        <dbReference type="EMBL" id="QHS92116.1"/>
    </source>
</evidence>
<name>A0A6C0BIX7_9ZZZZ</name>
<keyword evidence="1" id="KW-0472">Membrane</keyword>
<proteinExistence type="predicted"/>
<reference evidence="2" key="1">
    <citation type="journal article" date="2020" name="Nature">
        <title>Giant virus diversity and host interactions through global metagenomics.</title>
        <authorList>
            <person name="Schulz F."/>
            <person name="Roux S."/>
            <person name="Paez-Espino D."/>
            <person name="Jungbluth S."/>
            <person name="Walsh D.A."/>
            <person name="Denef V.J."/>
            <person name="McMahon K.D."/>
            <person name="Konstantinidis K.T."/>
            <person name="Eloe-Fadrosh E.A."/>
            <person name="Kyrpides N.C."/>
            <person name="Woyke T."/>
        </authorList>
    </citation>
    <scope>NUCLEOTIDE SEQUENCE</scope>
    <source>
        <strain evidence="2">GVMAG-M-3300013285-6</strain>
    </source>
</reference>
<keyword evidence="1" id="KW-0812">Transmembrane</keyword>
<accession>A0A6C0BIX7</accession>
<dbReference type="AlphaFoldDB" id="A0A6C0BIX7"/>
<protein>
    <submittedName>
        <fullName evidence="2">Uncharacterized protein</fullName>
    </submittedName>
</protein>